<evidence type="ECO:0000313" key="2">
    <source>
        <dbReference type="Proteomes" id="UP000274131"/>
    </source>
</evidence>
<evidence type="ECO:0000313" key="1">
    <source>
        <dbReference type="EMBL" id="VDD90402.1"/>
    </source>
</evidence>
<protein>
    <submittedName>
        <fullName evidence="3">C2H2-type domain-containing protein</fullName>
    </submittedName>
</protein>
<name>A0A0N4V5M8_ENTVE</name>
<dbReference type="Proteomes" id="UP000274131">
    <property type="component" value="Unassembled WGS sequence"/>
</dbReference>
<organism evidence="3">
    <name type="scientific">Enterobius vermicularis</name>
    <name type="common">Human pinworm</name>
    <dbReference type="NCBI Taxonomy" id="51028"/>
    <lineage>
        <taxon>Eukaryota</taxon>
        <taxon>Metazoa</taxon>
        <taxon>Ecdysozoa</taxon>
        <taxon>Nematoda</taxon>
        <taxon>Chromadorea</taxon>
        <taxon>Rhabditida</taxon>
        <taxon>Spirurina</taxon>
        <taxon>Oxyuridomorpha</taxon>
        <taxon>Oxyuroidea</taxon>
        <taxon>Oxyuridae</taxon>
        <taxon>Enterobius</taxon>
    </lineage>
</organism>
<dbReference type="AlphaFoldDB" id="A0A0N4V5M8"/>
<accession>A0A0N4V5M8</accession>
<reference evidence="3" key="1">
    <citation type="submission" date="2017-02" db="UniProtKB">
        <authorList>
            <consortium name="WormBaseParasite"/>
        </authorList>
    </citation>
    <scope>IDENTIFICATION</scope>
</reference>
<dbReference type="WBParaSite" id="EVEC_0000554201-mRNA-1">
    <property type="protein sequence ID" value="EVEC_0000554201-mRNA-1"/>
    <property type="gene ID" value="EVEC_0000554201"/>
</dbReference>
<dbReference type="EMBL" id="UXUI01008069">
    <property type="protein sequence ID" value="VDD90402.1"/>
    <property type="molecule type" value="Genomic_DNA"/>
</dbReference>
<proteinExistence type="predicted"/>
<gene>
    <name evidence="1" type="ORF">EVEC_LOCUS5153</name>
</gene>
<evidence type="ECO:0000313" key="3">
    <source>
        <dbReference type="WBParaSite" id="EVEC_0000554201-mRNA-1"/>
    </source>
</evidence>
<sequence length="114" mass="12729">MFCGLPAYTLPISSHYCSAVFTDSTLSHRLKIHHYHHLTTSILSNYIVLKYSQSDGNDGGGTDGADDDGDDGDVMSVSTVAVRKVDERLKRLVILGVWIKVMYLETQTFTEESW</sequence>
<keyword evidence="2" id="KW-1185">Reference proteome</keyword>
<reference evidence="1 2" key="2">
    <citation type="submission" date="2018-10" db="EMBL/GenBank/DDBJ databases">
        <authorList>
            <consortium name="Pathogen Informatics"/>
        </authorList>
    </citation>
    <scope>NUCLEOTIDE SEQUENCE [LARGE SCALE GENOMIC DNA]</scope>
</reference>